<sequence>MTGTSVDGLDLALIEVSPLNRATGEKETIVVLNALTLPIPKALHDMLLACGQPEDSSVDLLGECDTQLGRFIGTSIADWLKSLGIRASTIKAIGSHGQTVRHRPPGTLGTAFTLQIGDPNHIAEITGIDTVADFRRRDMAAGGEGAPLAPAFHKFLFGDTSENTCVVNIGGISNISPLDERGGGFDTGPGNCLLDSWFCQHHPNPSENYDAAGAWAASGSVNDGLLQRMLEDPYFSKRPPKTTGREYFNMSWLRSHLQALQDYPPAVDVQATLSQLTASSLAAAIIDTMPDVRDVPICGGGRLNDHLMRDIRESLNPREKLDLRVMPCETWGFDGDAIEAAAFAWLAFRRVAALTGNLPAVTGAKGERVLGALYPG</sequence>
<dbReference type="Gene3D" id="3.30.420.40">
    <property type="match status" value="2"/>
</dbReference>
<dbReference type="UniPathway" id="UPA00343"/>
<dbReference type="NCBIfam" id="NF007139">
    <property type="entry name" value="PRK09585.1-3"/>
    <property type="match status" value="1"/>
</dbReference>
<keyword evidence="1" id="KW-0067">ATP-binding</keyword>
<name>E0XQ93_9GAMM</name>
<keyword evidence="2" id="KW-0645">Protease</keyword>
<dbReference type="PANTHER" id="PTHR30605:SF0">
    <property type="entry name" value="ANHYDRO-N-ACETYLMURAMIC ACID KINASE"/>
    <property type="match status" value="1"/>
</dbReference>
<protein>
    <recommendedName>
        <fullName evidence="1">Anhydro-N-acetylmuramic acid kinase</fullName>
        <ecNumber evidence="1">2.7.1.170</ecNumber>
    </recommendedName>
    <alternativeName>
        <fullName evidence="1">AnhMurNAc kinase</fullName>
    </alternativeName>
</protein>
<accession>E0XQ93</accession>
<evidence type="ECO:0000313" key="2">
    <source>
        <dbReference type="EMBL" id="ADI16584.1"/>
    </source>
</evidence>
<dbReference type="UniPathway" id="UPA00544"/>
<comment type="function">
    <text evidence="1">Catalyzes the specific phosphorylation of 1,6-anhydro-N-acetylmuramic acid (anhMurNAc) with the simultaneous cleavage of the 1,6-anhydro ring, generating MurNAc-6-P. Is required for the utilization of anhMurNAc either imported from the medium or derived from its own cell wall murein, and thus plays a role in cell wall recycling.</text>
</comment>
<keyword evidence="1" id="KW-0808">Transferase</keyword>
<proteinExistence type="inferred from homology"/>
<dbReference type="GO" id="GO:0006040">
    <property type="term" value="P:amino sugar metabolic process"/>
    <property type="evidence" value="ECO:0007669"/>
    <property type="project" value="InterPro"/>
</dbReference>
<comment type="pathway">
    <text evidence="1">Cell wall biogenesis; peptidoglycan recycling.</text>
</comment>
<gene>
    <name evidence="1" type="primary">anmK</name>
</gene>
<dbReference type="EMBL" id="GU474841">
    <property type="protein sequence ID" value="ADI16584.1"/>
    <property type="molecule type" value="Genomic_DNA"/>
</dbReference>
<dbReference type="AlphaFoldDB" id="E0XQ93"/>
<keyword evidence="1" id="KW-0418">Kinase</keyword>
<dbReference type="GO" id="GO:0009254">
    <property type="term" value="P:peptidoglycan turnover"/>
    <property type="evidence" value="ECO:0007669"/>
    <property type="project" value="UniProtKB-UniRule"/>
</dbReference>
<comment type="catalytic activity">
    <reaction evidence="1">
        <text>1,6-anhydro-N-acetyl-beta-muramate + ATP + H2O = N-acetyl-D-muramate 6-phosphate + ADP + H(+)</text>
        <dbReference type="Rhea" id="RHEA:24952"/>
        <dbReference type="ChEBI" id="CHEBI:15377"/>
        <dbReference type="ChEBI" id="CHEBI:15378"/>
        <dbReference type="ChEBI" id="CHEBI:30616"/>
        <dbReference type="ChEBI" id="CHEBI:58690"/>
        <dbReference type="ChEBI" id="CHEBI:58722"/>
        <dbReference type="ChEBI" id="CHEBI:456216"/>
        <dbReference type="EC" id="2.7.1.170"/>
    </reaction>
</comment>
<dbReference type="Pfam" id="PF03702">
    <property type="entry name" value="AnmK"/>
    <property type="match status" value="1"/>
</dbReference>
<dbReference type="GO" id="GO:0097175">
    <property type="term" value="P:1,6-anhydro-N-acetyl-beta-muramic acid catabolic process"/>
    <property type="evidence" value="ECO:0007669"/>
    <property type="project" value="UniProtKB-UniRule"/>
</dbReference>
<dbReference type="GO" id="GO:0006508">
    <property type="term" value="P:proteolysis"/>
    <property type="evidence" value="ECO:0007669"/>
    <property type="project" value="UniProtKB-KW"/>
</dbReference>
<dbReference type="GO" id="GO:0016301">
    <property type="term" value="F:kinase activity"/>
    <property type="evidence" value="ECO:0007669"/>
    <property type="project" value="UniProtKB-KW"/>
</dbReference>
<dbReference type="GO" id="GO:0008237">
    <property type="term" value="F:metallopeptidase activity"/>
    <property type="evidence" value="ECO:0007669"/>
    <property type="project" value="UniProtKB-KW"/>
</dbReference>
<comment type="pathway">
    <text evidence="1">Amino-sugar metabolism; 1,6-anhydro-N-acetylmuramate degradation.</text>
</comment>
<feature type="binding site" evidence="1">
    <location>
        <begin position="3"/>
        <end position="10"/>
    </location>
    <ligand>
        <name>ATP</name>
        <dbReference type="ChEBI" id="CHEBI:30616"/>
    </ligand>
</feature>
<dbReference type="InterPro" id="IPR043129">
    <property type="entry name" value="ATPase_NBD"/>
</dbReference>
<organism evidence="2">
    <name type="scientific">uncultured gamma proteobacterium HF0010_01E20</name>
    <dbReference type="NCBI Taxonomy" id="710977"/>
    <lineage>
        <taxon>Bacteria</taxon>
        <taxon>Pseudomonadati</taxon>
        <taxon>Pseudomonadota</taxon>
        <taxon>Gammaproteobacteria</taxon>
        <taxon>environmental samples</taxon>
    </lineage>
</organism>
<keyword evidence="2" id="KW-0378">Hydrolase</keyword>
<dbReference type="GO" id="GO:0005524">
    <property type="term" value="F:ATP binding"/>
    <property type="evidence" value="ECO:0007669"/>
    <property type="project" value="UniProtKB-UniRule"/>
</dbReference>
<dbReference type="SUPFAM" id="SSF53067">
    <property type="entry name" value="Actin-like ATPase domain"/>
    <property type="match status" value="1"/>
</dbReference>
<evidence type="ECO:0000256" key="1">
    <source>
        <dbReference type="HAMAP-Rule" id="MF_01270"/>
    </source>
</evidence>
<dbReference type="HAMAP" id="MF_01270">
    <property type="entry name" value="AnhMurNAc_kinase"/>
    <property type="match status" value="1"/>
</dbReference>
<comment type="similarity">
    <text evidence="1">Belongs to the anhydro-N-acetylmuramic acid kinase family.</text>
</comment>
<keyword evidence="1" id="KW-0119">Carbohydrate metabolism</keyword>
<dbReference type="EC" id="2.7.1.170" evidence="1"/>
<keyword evidence="2" id="KW-0482">Metalloprotease</keyword>
<dbReference type="InterPro" id="IPR005338">
    <property type="entry name" value="Anhydro_N_Ac-Mur_kinase"/>
</dbReference>
<dbReference type="PANTHER" id="PTHR30605">
    <property type="entry name" value="ANHYDRO-N-ACETYLMURAMIC ACID KINASE"/>
    <property type="match status" value="1"/>
</dbReference>
<dbReference type="GO" id="GO:0016773">
    <property type="term" value="F:phosphotransferase activity, alcohol group as acceptor"/>
    <property type="evidence" value="ECO:0007669"/>
    <property type="project" value="UniProtKB-UniRule"/>
</dbReference>
<reference evidence="2" key="1">
    <citation type="journal article" date="2011" name="Environ. Microbiol.">
        <title>Time-series analyses of Monterey Bay coastal microbial picoplankton using a 'genome proxy' microarray.</title>
        <authorList>
            <person name="Rich V.I."/>
            <person name="Pham V.D."/>
            <person name="Eppley J."/>
            <person name="Shi Y."/>
            <person name="DeLong E.F."/>
        </authorList>
    </citation>
    <scope>NUCLEOTIDE SEQUENCE</scope>
</reference>
<keyword evidence="1" id="KW-0547">Nucleotide-binding</keyword>